<proteinExistence type="predicted"/>
<evidence type="ECO:0000256" key="1">
    <source>
        <dbReference type="SAM" id="MobiDB-lite"/>
    </source>
</evidence>
<reference evidence="2 3" key="1">
    <citation type="submission" date="2016-07" db="EMBL/GenBank/DDBJ databases">
        <title>Pervasive Adenine N6-methylation of Active Genes in Fungi.</title>
        <authorList>
            <consortium name="DOE Joint Genome Institute"/>
            <person name="Mondo S.J."/>
            <person name="Dannebaum R.O."/>
            <person name="Kuo R.C."/>
            <person name="Labutti K."/>
            <person name="Haridas S."/>
            <person name="Kuo A."/>
            <person name="Salamov A."/>
            <person name="Ahrendt S.R."/>
            <person name="Lipzen A."/>
            <person name="Sullivan W."/>
            <person name="Andreopoulos W.B."/>
            <person name="Clum A."/>
            <person name="Lindquist E."/>
            <person name="Daum C."/>
            <person name="Ramamoorthy G.K."/>
            <person name="Gryganskyi A."/>
            <person name="Culley D."/>
            <person name="Magnuson J.K."/>
            <person name="James T.Y."/>
            <person name="O'Malley M.A."/>
            <person name="Stajich J.E."/>
            <person name="Spatafora J.W."/>
            <person name="Visel A."/>
            <person name="Grigoriev I.V."/>
        </authorList>
    </citation>
    <scope>NUCLEOTIDE SEQUENCE [LARGE SCALE GENOMIC DNA]</scope>
    <source>
        <strain evidence="2 3">PL171</strain>
    </source>
</reference>
<accession>A0A1Y2HK47</accession>
<evidence type="ECO:0000313" key="3">
    <source>
        <dbReference type="Proteomes" id="UP000193411"/>
    </source>
</evidence>
<feature type="compositionally biased region" description="Basic residues" evidence="1">
    <location>
        <begin position="113"/>
        <end position="131"/>
    </location>
</feature>
<comment type="caution">
    <text evidence="2">The sequence shown here is derived from an EMBL/GenBank/DDBJ whole genome shotgun (WGS) entry which is preliminary data.</text>
</comment>
<dbReference type="EMBL" id="MCFL01000025">
    <property type="protein sequence ID" value="ORZ34977.1"/>
    <property type="molecule type" value="Genomic_DNA"/>
</dbReference>
<keyword evidence="3" id="KW-1185">Reference proteome</keyword>
<name>A0A1Y2HK47_9FUNG</name>
<feature type="region of interest" description="Disordered" evidence="1">
    <location>
        <begin position="113"/>
        <end position="140"/>
    </location>
</feature>
<organism evidence="2 3">
    <name type="scientific">Catenaria anguillulae PL171</name>
    <dbReference type="NCBI Taxonomy" id="765915"/>
    <lineage>
        <taxon>Eukaryota</taxon>
        <taxon>Fungi</taxon>
        <taxon>Fungi incertae sedis</taxon>
        <taxon>Blastocladiomycota</taxon>
        <taxon>Blastocladiomycetes</taxon>
        <taxon>Blastocladiales</taxon>
        <taxon>Catenariaceae</taxon>
        <taxon>Catenaria</taxon>
    </lineage>
</organism>
<dbReference type="AlphaFoldDB" id="A0A1Y2HK47"/>
<gene>
    <name evidence="2" type="ORF">BCR44DRAFT_1139070</name>
</gene>
<sequence length="195" mass="21602">MSRKPPLCKSQRLEYALAAGLLCRISFHNSSLTPNASVTSKFQPLLLQSLHDHPCDASEPSQVYLRPLHPPNTSSTPTHFRRPHIKCAPCRARHCLGHGHGAKLAREVYLHRHSNTKGKRKLPRQSSRRRSVVGLGDANHTDCIQPSSTPASRGFPQPLVQVIERIVFGPSSSLPCSLLLAIGHHPFCCFLLHII</sequence>
<protein>
    <submittedName>
        <fullName evidence="2">Uncharacterized protein</fullName>
    </submittedName>
</protein>
<dbReference type="Proteomes" id="UP000193411">
    <property type="component" value="Unassembled WGS sequence"/>
</dbReference>
<evidence type="ECO:0000313" key="2">
    <source>
        <dbReference type="EMBL" id="ORZ34977.1"/>
    </source>
</evidence>